<dbReference type="AlphaFoldDB" id="A0A1X7H6M7"/>
<accession>A0A1X7H6M7</accession>
<name>A0A1X7H6M7_TRICW</name>
<sequence length="317" mass="35283">MGIKMSTAIDADGNEWQAEDYAKGKGREPLHCKQCPTGVTHQSAYSCERHNKSIKVPAYFRLLKDSEHADNCPHAVEHNVKKLVTPSEGLIESLRNGKYRLRLMMIAEALGTARKRESPRGGGTTRPGGTVYKRKSGNLPAYINSAKKVLSLRAACDDDESIARYLELVFEGNTVVPWSSFYFEAERYMEAFRAVSLLTVKHPIALHGVVKSKRSPIVDGRPTNVINLHIPKYVDDAADAVHGISVEPSIWTDNADWFEGIEEDSEVVVLGLWKAKPGKRVPASEPGKYRFSDFTKHKLNLTLSLKAQVAQVPRSKK</sequence>
<dbReference type="GeneID" id="95550008"/>
<evidence type="ECO:0000313" key="2">
    <source>
        <dbReference type="Proteomes" id="UP000192911"/>
    </source>
</evidence>
<dbReference type="RefSeq" id="WP_085230627.1">
    <property type="nucleotide sequence ID" value="NZ_BSQD01000009.1"/>
</dbReference>
<dbReference type="EMBL" id="FXAH01000022">
    <property type="protein sequence ID" value="SMF80571.1"/>
    <property type="molecule type" value="Genomic_DNA"/>
</dbReference>
<protein>
    <submittedName>
        <fullName evidence="1">Uncharacterized protein</fullName>
    </submittedName>
</protein>
<proteinExistence type="predicted"/>
<dbReference type="Proteomes" id="UP000192911">
    <property type="component" value="Unassembled WGS sequence"/>
</dbReference>
<dbReference type="OrthoDB" id="9134116at2"/>
<reference evidence="2" key="1">
    <citation type="submission" date="2017-04" db="EMBL/GenBank/DDBJ databases">
        <authorList>
            <person name="Varghese N."/>
            <person name="Submissions S."/>
        </authorList>
    </citation>
    <scope>NUCLEOTIDE SEQUENCE [LARGE SCALE GENOMIC DNA]</scope>
    <source>
        <strain evidence="2">Ballard 720</strain>
    </source>
</reference>
<organism evidence="1 2">
    <name type="scientific">Trinickia caryophylli</name>
    <name type="common">Paraburkholderia caryophylli</name>
    <dbReference type="NCBI Taxonomy" id="28094"/>
    <lineage>
        <taxon>Bacteria</taxon>
        <taxon>Pseudomonadati</taxon>
        <taxon>Pseudomonadota</taxon>
        <taxon>Betaproteobacteria</taxon>
        <taxon>Burkholderiales</taxon>
        <taxon>Burkholderiaceae</taxon>
        <taxon>Trinickia</taxon>
    </lineage>
</organism>
<gene>
    <name evidence="1" type="ORF">SAMN06295900_12266</name>
</gene>
<evidence type="ECO:0000313" key="1">
    <source>
        <dbReference type="EMBL" id="SMF80571.1"/>
    </source>
</evidence>
<keyword evidence="2" id="KW-1185">Reference proteome</keyword>